<dbReference type="PANTHER" id="PTHR22916">
    <property type="entry name" value="GLYCOSYLTRANSFERASE"/>
    <property type="match status" value="1"/>
</dbReference>
<accession>A0AAW4FVS0</accession>
<evidence type="ECO:0000259" key="1">
    <source>
        <dbReference type="Pfam" id="PF00535"/>
    </source>
</evidence>
<dbReference type="InterPro" id="IPR029044">
    <property type="entry name" value="Nucleotide-diphossugar_trans"/>
</dbReference>
<dbReference type="SUPFAM" id="SSF53448">
    <property type="entry name" value="Nucleotide-diphospho-sugar transferases"/>
    <property type="match status" value="1"/>
</dbReference>
<gene>
    <name evidence="2" type="ORF">GFB56_32860</name>
</gene>
<dbReference type="InterPro" id="IPR001173">
    <property type="entry name" value="Glyco_trans_2-like"/>
</dbReference>
<dbReference type="Proteomes" id="UP000744980">
    <property type="component" value="Unassembled WGS sequence"/>
</dbReference>
<feature type="domain" description="Glycosyltransferase 2-like" evidence="1">
    <location>
        <begin position="4"/>
        <end position="133"/>
    </location>
</feature>
<keyword evidence="3" id="KW-1185">Reference proteome</keyword>
<evidence type="ECO:0000313" key="3">
    <source>
        <dbReference type="Proteomes" id="UP000744980"/>
    </source>
</evidence>
<reference evidence="2 3" key="1">
    <citation type="submission" date="2020-01" db="EMBL/GenBank/DDBJ databases">
        <title>Draft genome assembly of Ensifer adhaerens T173.</title>
        <authorList>
            <person name="Craig J.E."/>
            <person name="Stinchcombe J.R."/>
        </authorList>
    </citation>
    <scope>NUCLEOTIDE SEQUENCE [LARGE SCALE GENOMIC DNA]</scope>
    <source>
        <strain evidence="2 3">T173</strain>
    </source>
</reference>
<organism evidence="2 3">
    <name type="scientific">Ensifer canadensis</name>
    <dbReference type="NCBI Taxonomy" id="555315"/>
    <lineage>
        <taxon>Bacteria</taxon>
        <taxon>Pseudomonadati</taxon>
        <taxon>Pseudomonadota</taxon>
        <taxon>Alphaproteobacteria</taxon>
        <taxon>Hyphomicrobiales</taxon>
        <taxon>Rhizobiaceae</taxon>
        <taxon>Sinorhizobium/Ensifer group</taxon>
        <taxon>Ensifer</taxon>
    </lineage>
</organism>
<dbReference type="EMBL" id="WXFA01000047">
    <property type="protein sequence ID" value="MBM3095515.1"/>
    <property type="molecule type" value="Genomic_DNA"/>
</dbReference>
<dbReference type="RefSeq" id="WP_203529812.1">
    <property type="nucleotide sequence ID" value="NZ_CP083371.1"/>
</dbReference>
<dbReference type="GO" id="GO:0016758">
    <property type="term" value="F:hexosyltransferase activity"/>
    <property type="evidence" value="ECO:0007669"/>
    <property type="project" value="UniProtKB-ARBA"/>
</dbReference>
<proteinExistence type="predicted"/>
<dbReference type="AlphaFoldDB" id="A0AAW4FVS0"/>
<dbReference type="Pfam" id="PF00535">
    <property type="entry name" value="Glycos_transf_2"/>
    <property type="match status" value="1"/>
</dbReference>
<name>A0AAW4FVS0_9HYPH</name>
<evidence type="ECO:0000313" key="2">
    <source>
        <dbReference type="EMBL" id="MBM3095515.1"/>
    </source>
</evidence>
<comment type="caution">
    <text evidence="2">The sequence shown here is derived from an EMBL/GenBank/DDBJ whole genome shotgun (WGS) entry which is preliminary data.</text>
</comment>
<protein>
    <submittedName>
        <fullName evidence="2">Glycosyltransferase</fullName>
    </submittedName>
</protein>
<dbReference type="PANTHER" id="PTHR22916:SF65">
    <property type="entry name" value="SLR1065 PROTEIN"/>
    <property type="match status" value="1"/>
</dbReference>
<dbReference type="Gene3D" id="3.90.550.10">
    <property type="entry name" value="Spore Coat Polysaccharide Biosynthesis Protein SpsA, Chain A"/>
    <property type="match status" value="1"/>
</dbReference>
<sequence length="271" mass="31182">MKFSIVLNSFNQVATIERTIVSCIKQAVDKEIILVDAGSTDGTLEIVERYRNQIDKIIVNTSVDLGQSHAINLGFANSTGDIQCWINSDDWFEDDGLERIEPIFRANSHPFTWVIACCNLYNEEQKEIFSVRRVNHLDMGVALEYGSRFWVPQQSTFWRREMFETVGPLVVHDHVTMDVEMFMRFTAMRKPYLSSEVVSNYAFHNASKGSVLRMESFVSQNKLRMHYAAMFQSYFATEGLDIGNTPVHFRRALQSDLQRFVSHVRSRNAAS</sequence>